<feature type="compositionally biased region" description="Basic and acidic residues" evidence="1">
    <location>
        <begin position="508"/>
        <end position="527"/>
    </location>
</feature>
<feature type="region of interest" description="Disordered" evidence="1">
    <location>
        <begin position="508"/>
        <end position="551"/>
    </location>
</feature>
<comment type="caution">
    <text evidence="3">The sequence shown here is derived from an EMBL/GenBank/DDBJ whole genome shotgun (WGS) entry which is preliminary data.</text>
</comment>
<dbReference type="Pfam" id="PF20415">
    <property type="entry name" value="DUF6699"/>
    <property type="match status" value="1"/>
</dbReference>
<evidence type="ECO:0000313" key="3">
    <source>
        <dbReference type="EMBL" id="KAF8474366.1"/>
    </source>
</evidence>
<dbReference type="InterPro" id="IPR046522">
    <property type="entry name" value="DUF6699"/>
</dbReference>
<sequence length="551" mass="62097">MPIDQPFNVYREQLSSQYHGIALWNPNPVDGLYDCGHVSIGDVGYLCEGDFIRMFNVSLPWNDPSNTKLGIPKEFRSLEQDVFINVRGGELSQTEYPSPHVSKVENSSNVHAETPDEAIGQTYRCRARNRGALLSLPYGGRRMDVIRTKVFEDYIRDNVVSWFDWSRERGLPVERMEDLILVTGCTLVTSWAAAAFDNYTTSVDATSISLHAQTFVHGGAQFFWSNIRGNVEYQSSHLSPNGEQPVPQNQCVFIRGFRAKRRPFFGIKHIRAAAEPLPDDPDNRRDDDIQVTRVPDVSSYRDPLVGILDYIVEKCIEDDAAEDTIAIVHDNDLELIEDVETLTADAVEKFLREKQMPLLVENGAAILDPRDNEPPVSDETKVTFYATAELNGEPVPLVIHPVLTKYLLKLEMAESIDHDYDLPNEELTSPAVNPPMLSLKLENCQGYPQIISVEASSDLRGADITVQDVLRTIHEDLRTPFSKRELNKLGGEERAAIRASFKERCKSEEELSKGPRRFDRLGGRDRLQILPKLPPDGALSPMPTFQPSEFL</sequence>
<evidence type="ECO:0000259" key="2">
    <source>
        <dbReference type="Pfam" id="PF20415"/>
    </source>
</evidence>
<proteinExistence type="predicted"/>
<dbReference type="Proteomes" id="UP000759537">
    <property type="component" value="Unassembled WGS sequence"/>
</dbReference>
<name>A0A9P5MND6_9AGAM</name>
<feature type="domain" description="DUF6699" evidence="2">
    <location>
        <begin position="421"/>
        <end position="530"/>
    </location>
</feature>
<keyword evidence="4" id="KW-1185">Reference proteome</keyword>
<reference evidence="3" key="1">
    <citation type="submission" date="2019-10" db="EMBL/GenBank/DDBJ databases">
        <authorList>
            <consortium name="DOE Joint Genome Institute"/>
            <person name="Kuo A."/>
            <person name="Miyauchi S."/>
            <person name="Kiss E."/>
            <person name="Drula E."/>
            <person name="Kohler A."/>
            <person name="Sanchez-Garcia M."/>
            <person name="Andreopoulos B."/>
            <person name="Barry K.W."/>
            <person name="Bonito G."/>
            <person name="Buee M."/>
            <person name="Carver A."/>
            <person name="Chen C."/>
            <person name="Cichocki N."/>
            <person name="Clum A."/>
            <person name="Culley D."/>
            <person name="Crous P.W."/>
            <person name="Fauchery L."/>
            <person name="Girlanda M."/>
            <person name="Hayes R."/>
            <person name="Keri Z."/>
            <person name="LaButti K."/>
            <person name="Lipzen A."/>
            <person name="Lombard V."/>
            <person name="Magnuson J."/>
            <person name="Maillard F."/>
            <person name="Morin E."/>
            <person name="Murat C."/>
            <person name="Nolan M."/>
            <person name="Ohm R."/>
            <person name="Pangilinan J."/>
            <person name="Pereira M."/>
            <person name="Perotto S."/>
            <person name="Peter M."/>
            <person name="Riley R."/>
            <person name="Sitrit Y."/>
            <person name="Stielow B."/>
            <person name="Szollosi G."/>
            <person name="Zifcakova L."/>
            <person name="Stursova M."/>
            <person name="Spatafora J.W."/>
            <person name="Tedersoo L."/>
            <person name="Vaario L.-M."/>
            <person name="Yamada A."/>
            <person name="Yan M."/>
            <person name="Wang P."/>
            <person name="Xu J."/>
            <person name="Bruns T."/>
            <person name="Baldrian P."/>
            <person name="Vilgalys R."/>
            <person name="Henrissat B."/>
            <person name="Grigoriev I.V."/>
            <person name="Hibbett D."/>
            <person name="Nagy L.G."/>
            <person name="Martin F.M."/>
        </authorList>
    </citation>
    <scope>NUCLEOTIDE SEQUENCE</scope>
    <source>
        <strain evidence="3">Prilba</strain>
    </source>
</reference>
<accession>A0A9P5MND6</accession>
<gene>
    <name evidence="3" type="ORF">DFH94DRAFT_126355</name>
</gene>
<protein>
    <recommendedName>
        <fullName evidence="2">DUF6699 domain-containing protein</fullName>
    </recommendedName>
</protein>
<reference evidence="3" key="2">
    <citation type="journal article" date="2020" name="Nat. Commun.">
        <title>Large-scale genome sequencing of mycorrhizal fungi provides insights into the early evolution of symbiotic traits.</title>
        <authorList>
            <person name="Miyauchi S."/>
            <person name="Kiss E."/>
            <person name="Kuo A."/>
            <person name="Drula E."/>
            <person name="Kohler A."/>
            <person name="Sanchez-Garcia M."/>
            <person name="Morin E."/>
            <person name="Andreopoulos B."/>
            <person name="Barry K.W."/>
            <person name="Bonito G."/>
            <person name="Buee M."/>
            <person name="Carver A."/>
            <person name="Chen C."/>
            <person name="Cichocki N."/>
            <person name="Clum A."/>
            <person name="Culley D."/>
            <person name="Crous P.W."/>
            <person name="Fauchery L."/>
            <person name="Girlanda M."/>
            <person name="Hayes R.D."/>
            <person name="Keri Z."/>
            <person name="LaButti K."/>
            <person name="Lipzen A."/>
            <person name="Lombard V."/>
            <person name="Magnuson J."/>
            <person name="Maillard F."/>
            <person name="Murat C."/>
            <person name="Nolan M."/>
            <person name="Ohm R.A."/>
            <person name="Pangilinan J."/>
            <person name="Pereira M.F."/>
            <person name="Perotto S."/>
            <person name="Peter M."/>
            <person name="Pfister S."/>
            <person name="Riley R."/>
            <person name="Sitrit Y."/>
            <person name="Stielow J.B."/>
            <person name="Szollosi G."/>
            <person name="Zifcakova L."/>
            <person name="Stursova M."/>
            <person name="Spatafora J.W."/>
            <person name="Tedersoo L."/>
            <person name="Vaario L.M."/>
            <person name="Yamada A."/>
            <person name="Yan M."/>
            <person name="Wang P."/>
            <person name="Xu J."/>
            <person name="Bruns T."/>
            <person name="Baldrian P."/>
            <person name="Vilgalys R."/>
            <person name="Dunand C."/>
            <person name="Henrissat B."/>
            <person name="Grigoriev I.V."/>
            <person name="Hibbett D."/>
            <person name="Nagy L.G."/>
            <person name="Martin F.M."/>
        </authorList>
    </citation>
    <scope>NUCLEOTIDE SEQUENCE</scope>
    <source>
        <strain evidence="3">Prilba</strain>
    </source>
</reference>
<dbReference type="EMBL" id="WHVB01000017">
    <property type="protein sequence ID" value="KAF8474366.1"/>
    <property type="molecule type" value="Genomic_DNA"/>
</dbReference>
<dbReference type="OrthoDB" id="2662290at2759"/>
<evidence type="ECO:0000313" key="4">
    <source>
        <dbReference type="Proteomes" id="UP000759537"/>
    </source>
</evidence>
<dbReference type="AlphaFoldDB" id="A0A9P5MND6"/>
<evidence type="ECO:0000256" key="1">
    <source>
        <dbReference type="SAM" id="MobiDB-lite"/>
    </source>
</evidence>
<organism evidence="3 4">
    <name type="scientific">Russula ochroleuca</name>
    <dbReference type="NCBI Taxonomy" id="152965"/>
    <lineage>
        <taxon>Eukaryota</taxon>
        <taxon>Fungi</taxon>
        <taxon>Dikarya</taxon>
        <taxon>Basidiomycota</taxon>
        <taxon>Agaricomycotina</taxon>
        <taxon>Agaricomycetes</taxon>
        <taxon>Russulales</taxon>
        <taxon>Russulaceae</taxon>
        <taxon>Russula</taxon>
    </lineage>
</organism>